<dbReference type="EMBL" id="KN832870">
    <property type="protein sequence ID" value="KIN08160.1"/>
    <property type="molecule type" value="Genomic_DNA"/>
</dbReference>
<feature type="compositionally biased region" description="Polar residues" evidence="12">
    <location>
        <begin position="33"/>
        <end position="42"/>
    </location>
</feature>
<dbReference type="GO" id="GO:0051292">
    <property type="term" value="P:nuclear pore complex assembly"/>
    <property type="evidence" value="ECO:0007669"/>
    <property type="project" value="UniProtKB-ARBA"/>
</dbReference>
<dbReference type="GO" id="GO:0051028">
    <property type="term" value="P:mRNA transport"/>
    <property type="evidence" value="ECO:0007669"/>
    <property type="project" value="UniProtKB-KW"/>
</dbReference>
<keyword evidence="10" id="KW-0472">Membrane</keyword>
<comment type="similarity">
    <text evidence="4">Belongs to the non-repetitive/WGA-negative nucleoporin family.</text>
</comment>
<dbReference type="HOGENOM" id="CLU_000429_0_1_1"/>
<dbReference type="PANTHER" id="PTHR10350">
    <property type="entry name" value="NUCLEAR PORE COMPLEX PROTEIN NUP155"/>
    <property type="match status" value="1"/>
</dbReference>
<dbReference type="Pfam" id="PF08801">
    <property type="entry name" value="Nucleoporin_N"/>
    <property type="match status" value="1"/>
</dbReference>
<reference evidence="15 16" key="1">
    <citation type="submission" date="2014-04" db="EMBL/GenBank/DDBJ databases">
        <authorList>
            <consortium name="DOE Joint Genome Institute"/>
            <person name="Kuo A."/>
            <person name="Martino E."/>
            <person name="Perotto S."/>
            <person name="Kohler A."/>
            <person name="Nagy L.G."/>
            <person name="Floudas D."/>
            <person name="Copeland A."/>
            <person name="Barry K.W."/>
            <person name="Cichocki N."/>
            <person name="Veneault-Fourrey C."/>
            <person name="LaButti K."/>
            <person name="Lindquist E.A."/>
            <person name="Lipzen A."/>
            <person name="Lundell T."/>
            <person name="Morin E."/>
            <person name="Murat C."/>
            <person name="Sun H."/>
            <person name="Tunlid A."/>
            <person name="Henrissat B."/>
            <person name="Grigoriev I.V."/>
            <person name="Hibbett D.S."/>
            <person name="Martin F."/>
            <person name="Nordberg H.P."/>
            <person name="Cantor M.N."/>
            <person name="Hua S.X."/>
        </authorList>
    </citation>
    <scope>NUCLEOTIDE SEQUENCE [LARGE SCALE GENOMIC DNA]</scope>
    <source>
        <strain evidence="15 16">Zn</strain>
    </source>
</reference>
<dbReference type="GO" id="GO:0044611">
    <property type="term" value="C:nuclear pore inner ring"/>
    <property type="evidence" value="ECO:0007669"/>
    <property type="project" value="TreeGrafter"/>
</dbReference>
<sequence length="1358" mass="151680">MQTPQRPLPGAFFNTPAASRFGAPPPAPIFRPTSLTSAQPASRGQDATAPQPAPQSLTSLQNRPLQPIQRAARTINETLQKEANFPDLDSYVRQGISSDYDLPDQKTEAAWAPFQRTKMYDIPDKVFEQWNRAEVSTSMGLFAELNHAWVCIDNSLYLWDYTNPNPDVIGFEEQSNSITAVKLVVPRAGVFVKAITHLLVVATTAEMLLLGVEASLGPSGVRNVSLYQTRMSLSIRGISVQSIEGSAATGRIFFAGDADNEVYELTYQQEEKWFANRCGKVNHTSPGYTSLMPAAIWGGKSKEHVVDMVVDDSRRLLYTLSSESSIRTFHMDSPTTLQQVIEKKRQECLRDISHMISQSTLLTNALKIVSISPISAKEGSKLHLMATTSTGCRLFLSATRGYGYLSGQGAPQSMQVQHIKFPPRIGPKPSGQQYPGAEPATEVSSQSLCFTRMGLRYPPGFFLCFVTKQGRENTDALFLSAPDTGRIAAQSRDLTAQAVKYFEQGSWLDLNSVTEAVGLVTKPFAAANQPLGFGNELAVQYDEPTAEIAILTNNGIHIIRRRRLVDIFAAAIRNGSGDEGFESEVKKFIRQYGRGETTATALAVACGQGSDIAPASGDARPTKISDPETIELARKCFVEFGGRPSMNDNLASEGLAYAIDNVRPSARHEGLALYMGRIVRSLWKSSVITQKIGDTGGISITSTILPTKLASVQEDLTRLAAFLDKNKSFIEGLAGPESLQRVTSQQEETALQGEHQALYSLQKLNSSIIEGISFVQMLFDERVDEIWTALDDTVRQRLRDLTYELLFSSDAGKDLAKVLVKAIVNRNIANGSNVDTVAEALRRRCGSFCSADDVIIFKAQEQLKKASEAGANNDMDRHLLLNESVRLFQQVAAALSFENLQTAVEQFAALQFYAGAITLVLLVARESDRGNRAAAWVNDGKPENDPRFASFQYRKECYNLIHRILTIVDDVASKQPEFMDGRPTITTTKRNEAYAVVNDSADEVFQFDLYDWYLTNGWIDKLLSIDSHYVIAFLTRESRNSVERADLLWKFYVYHEDFFNAATVQLELAKSQFKIPLERRIEYLSRAKANASAQSSGVGRQARQVLLYEITELLDVANVQDEILHRLKGETRIQPARKAEAIAQLDDQIQPIDLLFNEYADAGEYFDICLVIFESANHRNEANISAMWQYLIEQTHNKVASDPKATEAPYEAIINMFRDMSHRLKNSETTFNPTQLIPMLENYAISFQNGVGPRTWLPDLFIHVGFPFETIVSVLQAMYYNDTAPFVDRNKKILADHILYICQQWYEDCMRSNQWLFGSEENAQDISNMLRELVQNGLQPDEQEQANELRRKIDRSFR</sequence>
<name>A0A0C3HZB1_OIDMZ</name>
<evidence type="ECO:0000259" key="14">
    <source>
        <dbReference type="Pfam" id="PF08801"/>
    </source>
</evidence>
<dbReference type="FunFam" id="1.20.58.1780:FF:000003">
    <property type="entry name" value="Non-repetitive nucleoporin, putative"/>
    <property type="match status" value="1"/>
</dbReference>
<evidence type="ECO:0000256" key="2">
    <source>
        <dbReference type="ARBA" id="ARBA00004567"/>
    </source>
</evidence>
<feature type="domain" description="Nucleoporin Nup133/Nup155-like C-terminal" evidence="13">
    <location>
        <begin position="665"/>
        <end position="1334"/>
    </location>
</feature>
<comment type="subcellular location">
    <subcellularLocation>
        <location evidence="1">Nucleus membrane</location>
        <topology evidence="1">Peripheral membrane protein</topology>
        <orientation evidence="1">Cytoplasmic side</orientation>
    </subcellularLocation>
    <subcellularLocation>
        <location evidence="3">Nucleus membrane</location>
        <topology evidence="3">Peripheral membrane protein</topology>
        <orientation evidence="3">Nucleoplasmic side</orientation>
    </subcellularLocation>
    <subcellularLocation>
        <location evidence="2">Nucleus</location>
        <location evidence="2">Nuclear pore complex</location>
    </subcellularLocation>
</comment>
<dbReference type="Proteomes" id="UP000054321">
    <property type="component" value="Unassembled WGS sequence"/>
</dbReference>
<dbReference type="GO" id="GO:0006606">
    <property type="term" value="P:protein import into nucleus"/>
    <property type="evidence" value="ECO:0007669"/>
    <property type="project" value="TreeGrafter"/>
</dbReference>
<keyword evidence="8" id="KW-0811">Translocation</keyword>
<evidence type="ECO:0000256" key="1">
    <source>
        <dbReference type="ARBA" id="ARBA00004335"/>
    </source>
</evidence>
<dbReference type="PANTHER" id="PTHR10350:SF6">
    <property type="entry name" value="NUCLEAR PORE COMPLEX PROTEIN NUP155"/>
    <property type="match status" value="1"/>
</dbReference>
<dbReference type="InterPro" id="IPR042537">
    <property type="entry name" value="Nucleoporin_Nup155_C_2"/>
</dbReference>
<evidence type="ECO:0000256" key="7">
    <source>
        <dbReference type="ARBA" id="ARBA00022927"/>
    </source>
</evidence>
<evidence type="ECO:0000256" key="9">
    <source>
        <dbReference type="ARBA" id="ARBA00023132"/>
    </source>
</evidence>
<dbReference type="InterPro" id="IPR042538">
    <property type="entry name" value="Nucleoporin_Nup155_C_3"/>
</dbReference>
<dbReference type="InterPro" id="IPR042533">
    <property type="entry name" value="Nucleoporin_Nup155_C_1"/>
</dbReference>
<dbReference type="InterPro" id="IPR004870">
    <property type="entry name" value="Nucleoporin_Nup155"/>
</dbReference>
<reference evidence="16" key="2">
    <citation type="submission" date="2015-01" db="EMBL/GenBank/DDBJ databases">
        <title>Evolutionary Origins and Diversification of the Mycorrhizal Mutualists.</title>
        <authorList>
            <consortium name="DOE Joint Genome Institute"/>
            <consortium name="Mycorrhizal Genomics Consortium"/>
            <person name="Kohler A."/>
            <person name="Kuo A."/>
            <person name="Nagy L.G."/>
            <person name="Floudas D."/>
            <person name="Copeland A."/>
            <person name="Barry K.W."/>
            <person name="Cichocki N."/>
            <person name="Veneault-Fourrey C."/>
            <person name="LaButti K."/>
            <person name="Lindquist E.A."/>
            <person name="Lipzen A."/>
            <person name="Lundell T."/>
            <person name="Morin E."/>
            <person name="Murat C."/>
            <person name="Riley R."/>
            <person name="Ohm R."/>
            <person name="Sun H."/>
            <person name="Tunlid A."/>
            <person name="Henrissat B."/>
            <person name="Grigoriev I.V."/>
            <person name="Hibbett D.S."/>
            <person name="Martin F."/>
        </authorList>
    </citation>
    <scope>NUCLEOTIDE SEQUENCE [LARGE SCALE GENOMIC DNA]</scope>
    <source>
        <strain evidence="16">Zn</strain>
    </source>
</reference>
<feature type="region of interest" description="Disordered" evidence="12">
    <location>
        <begin position="1"/>
        <end position="65"/>
    </location>
</feature>
<evidence type="ECO:0000256" key="11">
    <source>
        <dbReference type="ARBA" id="ARBA00023242"/>
    </source>
</evidence>
<keyword evidence="11" id="KW-0539">Nucleus</keyword>
<dbReference type="Pfam" id="PF03177">
    <property type="entry name" value="Nucleoporin_C"/>
    <property type="match status" value="1"/>
</dbReference>
<dbReference type="InterPro" id="IPR007187">
    <property type="entry name" value="Nucleoporin_Nup133/Nup155_C"/>
</dbReference>
<dbReference type="STRING" id="913774.A0A0C3HZB1"/>
<keyword evidence="5" id="KW-0813">Transport</keyword>
<dbReference type="GO" id="GO:0000972">
    <property type="term" value="P:transcription-dependent tethering of RNA polymerase II gene DNA at nuclear periphery"/>
    <property type="evidence" value="ECO:0007669"/>
    <property type="project" value="TreeGrafter"/>
</dbReference>
<evidence type="ECO:0000256" key="5">
    <source>
        <dbReference type="ARBA" id="ARBA00022448"/>
    </source>
</evidence>
<evidence type="ECO:0000256" key="8">
    <source>
        <dbReference type="ARBA" id="ARBA00023010"/>
    </source>
</evidence>
<keyword evidence="9" id="KW-0906">Nuclear pore complex</keyword>
<proteinExistence type="inferred from homology"/>
<feature type="compositionally biased region" description="Polar residues" evidence="12">
    <location>
        <begin position="54"/>
        <end position="64"/>
    </location>
</feature>
<dbReference type="InterPro" id="IPR014908">
    <property type="entry name" value="Nucleoporin_Nup133/Nup155_N"/>
</dbReference>
<dbReference type="Gene3D" id="1.20.58.1780">
    <property type="match status" value="1"/>
</dbReference>
<evidence type="ECO:0000256" key="4">
    <source>
        <dbReference type="ARBA" id="ARBA00007373"/>
    </source>
</evidence>
<dbReference type="OrthoDB" id="338970at2759"/>
<evidence type="ECO:0000256" key="12">
    <source>
        <dbReference type="SAM" id="MobiDB-lite"/>
    </source>
</evidence>
<protein>
    <recommendedName>
        <fullName evidence="17">Nucleoporin Nup133/Nup155-like N-terminal domain-containing protein</fullName>
    </recommendedName>
</protein>
<dbReference type="GO" id="GO:0031965">
    <property type="term" value="C:nuclear membrane"/>
    <property type="evidence" value="ECO:0007669"/>
    <property type="project" value="UniProtKB-SubCell"/>
</dbReference>
<accession>A0A0C3HZB1</accession>
<dbReference type="Gene3D" id="1.25.40.450">
    <property type="entry name" value="Nucleoporin, helical domain, N-terminal subdomain"/>
    <property type="match status" value="1"/>
</dbReference>
<evidence type="ECO:0000259" key="13">
    <source>
        <dbReference type="Pfam" id="PF03177"/>
    </source>
</evidence>
<dbReference type="FunFam" id="1.25.40.450:FF:000002">
    <property type="entry name" value="Putative non-repetitive nucleoporin"/>
    <property type="match status" value="1"/>
</dbReference>
<feature type="domain" description="Nucleoporin Nup133/Nup155-like N-terminal" evidence="14">
    <location>
        <begin position="116"/>
        <end position="558"/>
    </location>
</feature>
<evidence type="ECO:0000256" key="10">
    <source>
        <dbReference type="ARBA" id="ARBA00023136"/>
    </source>
</evidence>
<evidence type="ECO:0000256" key="3">
    <source>
        <dbReference type="ARBA" id="ARBA00004620"/>
    </source>
</evidence>
<evidence type="ECO:0000313" key="15">
    <source>
        <dbReference type="EMBL" id="KIN08160.1"/>
    </source>
</evidence>
<dbReference type="GO" id="GO:0017056">
    <property type="term" value="F:structural constituent of nuclear pore"/>
    <property type="evidence" value="ECO:0007669"/>
    <property type="project" value="InterPro"/>
</dbReference>
<evidence type="ECO:0000256" key="6">
    <source>
        <dbReference type="ARBA" id="ARBA00022816"/>
    </source>
</evidence>
<dbReference type="GO" id="GO:0036228">
    <property type="term" value="P:protein localization to nuclear inner membrane"/>
    <property type="evidence" value="ECO:0007669"/>
    <property type="project" value="TreeGrafter"/>
</dbReference>
<dbReference type="FunCoup" id="A0A0C3HZB1">
    <property type="interactions" value="1228"/>
</dbReference>
<dbReference type="GO" id="GO:0006405">
    <property type="term" value="P:RNA export from nucleus"/>
    <property type="evidence" value="ECO:0007669"/>
    <property type="project" value="TreeGrafter"/>
</dbReference>
<dbReference type="Gene3D" id="1.25.40.440">
    <property type="entry name" value="Nucleoporin, helical domain, central subdomain"/>
    <property type="match status" value="1"/>
</dbReference>
<keyword evidence="7" id="KW-0653">Protein transport</keyword>
<keyword evidence="6" id="KW-0509">mRNA transport</keyword>
<gene>
    <name evidence="15" type="ORF">OIDMADRAFT_152286</name>
</gene>
<dbReference type="Gene3D" id="1.20.120.1880">
    <property type="entry name" value="Nucleoporin, helical C-terminal domain"/>
    <property type="match status" value="1"/>
</dbReference>
<keyword evidence="16" id="KW-1185">Reference proteome</keyword>
<evidence type="ECO:0000313" key="16">
    <source>
        <dbReference type="Proteomes" id="UP000054321"/>
    </source>
</evidence>
<organism evidence="15 16">
    <name type="scientific">Oidiodendron maius (strain Zn)</name>
    <dbReference type="NCBI Taxonomy" id="913774"/>
    <lineage>
        <taxon>Eukaryota</taxon>
        <taxon>Fungi</taxon>
        <taxon>Dikarya</taxon>
        <taxon>Ascomycota</taxon>
        <taxon>Pezizomycotina</taxon>
        <taxon>Leotiomycetes</taxon>
        <taxon>Leotiomycetes incertae sedis</taxon>
        <taxon>Myxotrichaceae</taxon>
        <taxon>Oidiodendron</taxon>
    </lineage>
</organism>
<dbReference type="InParanoid" id="A0A0C3HZB1"/>
<evidence type="ECO:0008006" key="17">
    <source>
        <dbReference type="Google" id="ProtNLM"/>
    </source>
</evidence>
<dbReference type="FunFam" id="1.25.40.440:FF:000001">
    <property type="entry name" value="Nuclear pore complex subunit"/>
    <property type="match status" value="1"/>
</dbReference>